<evidence type="ECO:0000313" key="2">
    <source>
        <dbReference type="EMBL" id="RTE03044.1"/>
    </source>
</evidence>
<dbReference type="InterPro" id="IPR037401">
    <property type="entry name" value="SnoaL-like"/>
</dbReference>
<accession>A0A3S0BQU8</accession>
<name>A0A3S0BQU8_9BACL</name>
<protein>
    <submittedName>
        <fullName evidence="2">Nuclear transport factor 2 family protein</fullName>
    </submittedName>
</protein>
<dbReference type="AlphaFoldDB" id="A0A3S0BQU8"/>
<dbReference type="OrthoDB" id="8684708at2"/>
<dbReference type="EMBL" id="RXHU01000107">
    <property type="protein sequence ID" value="RTE03044.1"/>
    <property type="molecule type" value="Genomic_DNA"/>
</dbReference>
<dbReference type="InterPro" id="IPR032710">
    <property type="entry name" value="NTF2-like_dom_sf"/>
</dbReference>
<dbReference type="Gene3D" id="3.10.450.50">
    <property type="match status" value="1"/>
</dbReference>
<dbReference type="SUPFAM" id="SSF54427">
    <property type="entry name" value="NTF2-like"/>
    <property type="match status" value="1"/>
</dbReference>
<organism evidence="2 3">
    <name type="scientific">Paenibacillus whitsoniae</name>
    <dbReference type="NCBI Taxonomy" id="2496558"/>
    <lineage>
        <taxon>Bacteria</taxon>
        <taxon>Bacillati</taxon>
        <taxon>Bacillota</taxon>
        <taxon>Bacilli</taxon>
        <taxon>Bacillales</taxon>
        <taxon>Paenibacillaceae</taxon>
        <taxon>Paenibacillus</taxon>
    </lineage>
</organism>
<dbReference type="RefSeq" id="WP_126144606.1">
    <property type="nucleotide sequence ID" value="NZ_RXHU01000107.1"/>
</dbReference>
<sequence length="114" mass="13015">MMLQLPDSVKAYFQASNTEQLELLLDAFDENADVVDMNREFNGIDAIRNWCESEIFKVHVRFDITQVMQEDGAYAVIAALDGDFDKTNLPDPFLLKHTFILSDGKIKKLFISLP</sequence>
<comment type="caution">
    <text evidence="2">The sequence shown here is derived from an EMBL/GenBank/DDBJ whole genome shotgun (WGS) entry which is preliminary data.</text>
</comment>
<reference evidence="2 3" key="1">
    <citation type="submission" date="2018-12" db="EMBL/GenBank/DDBJ databases">
        <title>Bacillus ochoae sp. nov., Paenibacillus whitsoniae sp. nov., Paenibacillus spiritus sp. nov. Isolated from the Mars Exploration Rover during spacecraft assembly.</title>
        <authorList>
            <person name="Seuylemezian A."/>
            <person name="Vaishampayan P."/>
        </authorList>
    </citation>
    <scope>NUCLEOTIDE SEQUENCE [LARGE SCALE GENOMIC DNA]</scope>
    <source>
        <strain evidence="2 3">MER 54</strain>
    </source>
</reference>
<proteinExistence type="predicted"/>
<dbReference type="Pfam" id="PF12680">
    <property type="entry name" value="SnoaL_2"/>
    <property type="match status" value="1"/>
</dbReference>
<evidence type="ECO:0000259" key="1">
    <source>
        <dbReference type="Pfam" id="PF12680"/>
    </source>
</evidence>
<gene>
    <name evidence="2" type="ORF">EJQ19_28390</name>
</gene>
<evidence type="ECO:0000313" key="3">
    <source>
        <dbReference type="Proteomes" id="UP000276128"/>
    </source>
</evidence>
<keyword evidence="3" id="KW-1185">Reference proteome</keyword>
<feature type="domain" description="SnoaL-like" evidence="1">
    <location>
        <begin position="9"/>
        <end position="107"/>
    </location>
</feature>
<dbReference type="Proteomes" id="UP000276128">
    <property type="component" value="Unassembled WGS sequence"/>
</dbReference>